<dbReference type="AlphaFoldDB" id="A0A562JCS6"/>
<dbReference type="Pfam" id="PF05547">
    <property type="entry name" value="Peptidase_M6"/>
    <property type="match status" value="1"/>
</dbReference>
<dbReference type="PIRSF" id="PIRSF007519">
    <property type="entry name" value="Protease_InhA"/>
    <property type="match status" value="1"/>
</dbReference>
<dbReference type="GO" id="GO:0006508">
    <property type="term" value="P:proteolysis"/>
    <property type="evidence" value="ECO:0007669"/>
    <property type="project" value="InterPro"/>
</dbReference>
<dbReference type="PANTHER" id="PTHR41775">
    <property type="entry name" value="SECRETED PROTEIN-RELATED"/>
    <property type="match status" value="1"/>
</dbReference>
<dbReference type="GO" id="GO:0008233">
    <property type="term" value="F:peptidase activity"/>
    <property type="evidence" value="ECO:0007669"/>
    <property type="project" value="InterPro"/>
</dbReference>
<comment type="caution">
    <text evidence="4">The sequence shown here is derived from an EMBL/GenBank/DDBJ whole genome shotgun (WGS) entry which is preliminary data.</text>
</comment>
<dbReference type="InterPro" id="IPR008757">
    <property type="entry name" value="Peptidase_M6-like_domain"/>
</dbReference>
<organism evidence="4 5">
    <name type="scientific">Sedimentibacter saalensis</name>
    <dbReference type="NCBI Taxonomy" id="130788"/>
    <lineage>
        <taxon>Bacteria</taxon>
        <taxon>Bacillati</taxon>
        <taxon>Bacillota</taxon>
        <taxon>Tissierellia</taxon>
        <taxon>Sedimentibacter</taxon>
    </lineage>
</organism>
<dbReference type="InterPro" id="IPR012300">
    <property type="entry name" value="Pept_M6_InhA"/>
</dbReference>
<gene>
    <name evidence="4" type="ORF">LY60_02027</name>
</gene>
<dbReference type="InterPro" id="IPR048665">
    <property type="entry name" value="InhA-like_VEG"/>
</dbReference>
<feature type="signal peptide" evidence="1">
    <location>
        <begin position="1"/>
        <end position="20"/>
    </location>
</feature>
<dbReference type="OrthoDB" id="1699244at2"/>
<accession>A0A562JCS6</accession>
<dbReference type="Gene3D" id="2.60.120.260">
    <property type="entry name" value="Galactose-binding domain-like"/>
    <property type="match status" value="1"/>
</dbReference>
<dbReference type="Pfam" id="PF20774">
    <property type="entry name" value="InhA-like_VEG"/>
    <property type="match status" value="1"/>
</dbReference>
<dbReference type="RefSeq" id="WP_145082891.1">
    <property type="nucleotide sequence ID" value="NZ_VLKH01000004.1"/>
</dbReference>
<dbReference type="Pfam" id="PF20773">
    <property type="entry name" value="InhA-like_MAM"/>
    <property type="match status" value="1"/>
</dbReference>
<dbReference type="Proteomes" id="UP000315343">
    <property type="component" value="Unassembled WGS sequence"/>
</dbReference>
<sequence length="747" mass="83057">MKYKIVCLLTIASMIIGSMATTTYAVSAADGNINNGKKFVQKKDNLPDPLTTKQLDLREKAVKAKLNGKALGKTHEVAKGQYVELEREGEGAIWTVLGEFADFPHNNITEPDRKVDNTTIWEPDFSRDYFYDLLFSEEPGANSMRNYYIEQSSNRYAVYGDVTDWIKVPNNAAYYDDNPDSNVWLFLEDTVNGWYQEQLDAGMSPDKINEYLKQYDVRDRYDYDGDGDFDEPDGYIDTFQSVHAGEGEEAGGGTLGDDAIWSHSWYAYSNLIGKEGPSFNMLGGIQIGDSDYWVGKYTIQPENGGVGVFTHEYGHDLGLPDLYDTSGGENGTGFWTLMSSGSWMSDGTKDIGSKPSHMGAWEKLQFGWLNYEVTKASKKPMSFKLGPMEFNTKQPQALFVVLPEKSVTTVISEPYAGSNFYYSGSGDDLDNFMTKQIDVTSGTAISAMVNYDIEEDWDYAYLVVSTDGGATWTNIETNLSTDDDPNGQNYGNGITGTSNKWVELTADISAYEGPITLGFRYWTDGASGGVGFMVDDISIKGFPIDGAETETDEGWKFDGFKVTTGTESGLFSNYYIAEYRTYKGYDSTLKVGPYNFGFLDNKLLANWAEHFAYQDGLLINYWDTSQSDNATADHPGHGLVLPIDAHYQALKRVDGKIWRNRIQTYDSTFTTTATDGIPDLHLNSILSPVKSLPAVNVFDDSILHYDETNPQGSVIHPNTGTIIEIRSMDSNGFIQIQVHSAKSSKNK</sequence>
<dbReference type="SUPFAM" id="SSF55486">
    <property type="entry name" value="Metalloproteases ('zincins'), catalytic domain"/>
    <property type="match status" value="1"/>
</dbReference>
<evidence type="ECO:0000313" key="4">
    <source>
        <dbReference type="EMBL" id="TWH80765.1"/>
    </source>
</evidence>
<keyword evidence="1" id="KW-0732">Signal</keyword>
<protein>
    <submittedName>
        <fullName evidence="4">Immune inhibitor A</fullName>
    </submittedName>
</protein>
<name>A0A562JCS6_9FIRM</name>
<evidence type="ECO:0000259" key="2">
    <source>
        <dbReference type="Pfam" id="PF05547"/>
    </source>
</evidence>
<evidence type="ECO:0000259" key="3">
    <source>
        <dbReference type="Pfam" id="PF20774"/>
    </source>
</evidence>
<evidence type="ECO:0000256" key="1">
    <source>
        <dbReference type="SAM" id="SignalP"/>
    </source>
</evidence>
<dbReference type="EMBL" id="VLKH01000004">
    <property type="protein sequence ID" value="TWH80765.1"/>
    <property type="molecule type" value="Genomic_DNA"/>
</dbReference>
<keyword evidence="5" id="KW-1185">Reference proteome</keyword>
<reference evidence="4 5" key="1">
    <citation type="submission" date="2019-07" db="EMBL/GenBank/DDBJ databases">
        <title>Genomic Encyclopedia of Type Strains, Phase I: the one thousand microbial genomes (KMG-I) project.</title>
        <authorList>
            <person name="Kyrpides N."/>
        </authorList>
    </citation>
    <scope>NUCLEOTIDE SEQUENCE [LARGE SCALE GENOMIC DNA]</scope>
    <source>
        <strain evidence="4 5">DSM 13558</strain>
    </source>
</reference>
<feature type="domain" description="Peptidase M6-like" evidence="2">
    <location>
        <begin position="82"/>
        <end position="368"/>
    </location>
</feature>
<dbReference type="PANTHER" id="PTHR41775:SF1">
    <property type="entry name" value="PEPTIDASE M6-LIKE DOMAIN-CONTAINING PROTEIN"/>
    <property type="match status" value="1"/>
</dbReference>
<evidence type="ECO:0000313" key="5">
    <source>
        <dbReference type="Proteomes" id="UP000315343"/>
    </source>
</evidence>
<feature type="chain" id="PRO_5039313772" evidence="1">
    <location>
        <begin position="21"/>
        <end position="747"/>
    </location>
</feature>
<proteinExistence type="predicted"/>
<dbReference type="NCBIfam" id="TIGR03296">
    <property type="entry name" value="M6dom_TIGR03296"/>
    <property type="match status" value="1"/>
</dbReference>
<feature type="domain" description="Immune inhibitor A-like metallopeptidase VEG" evidence="3">
    <location>
        <begin position="573"/>
        <end position="726"/>
    </location>
</feature>